<accession>L7EZB4</accession>
<name>L7EZB4_STRT8</name>
<dbReference type="AlphaFoldDB" id="L7EZB4"/>
<dbReference type="STRING" id="85558.T45_01898"/>
<evidence type="ECO:0000256" key="1">
    <source>
        <dbReference type="SAM" id="MobiDB-lite"/>
    </source>
</evidence>
<reference evidence="2 3" key="1">
    <citation type="journal article" date="2011" name="Plasmid">
        <title>Streptomyces turgidiscabies Car8 contains a modular pathogenicity island that shares virulence genes with other actinobacterial plant pathogens.</title>
        <authorList>
            <person name="Huguet-Tapia J.C."/>
            <person name="Badger J.H."/>
            <person name="Loria R."/>
            <person name="Pettis G.S."/>
        </authorList>
    </citation>
    <scope>NUCLEOTIDE SEQUENCE [LARGE SCALE GENOMIC DNA]</scope>
    <source>
        <strain evidence="2 3">Car8</strain>
    </source>
</reference>
<feature type="region of interest" description="Disordered" evidence="1">
    <location>
        <begin position="27"/>
        <end position="53"/>
    </location>
</feature>
<dbReference type="PATRIC" id="fig|698760.3.peg.6752"/>
<dbReference type="EMBL" id="AEJB01000459">
    <property type="protein sequence ID" value="ELP64372.1"/>
    <property type="molecule type" value="Genomic_DNA"/>
</dbReference>
<protein>
    <submittedName>
        <fullName evidence="2">Uncharacterized protein</fullName>
    </submittedName>
</protein>
<comment type="caution">
    <text evidence="2">The sequence shown here is derived from an EMBL/GenBank/DDBJ whole genome shotgun (WGS) entry which is preliminary data.</text>
</comment>
<evidence type="ECO:0000313" key="2">
    <source>
        <dbReference type="EMBL" id="ELP64372.1"/>
    </source>
</evidence>
<evidence type="ECO:0000313" key="3">
    <source>
        <dbReference type="Proteomes" id="UP000010931"/>
    </source>
</evidence>
<gene>
    <name evidence="2" type="ORF">STRTUCAR8_07385</name>
</gene>
<keyword evidence="3" id="KW-1185">Reference proteome</keyword>
<sequence length="88" mass="9076">MWRWAVLVWVVTVAVGGALTVWLQDSAEPPRTPASHGTDDSGPAPVVGRNGDDLKDLAGMCSATPGASPTPAEASGVIVVCLRETPRP</sequence>
<proteinExistence type="predicted"/>
<organism evidence="2 3">
    <name type="scientific">Streptomyces turgidiscabies (strain Car8)</name>
    <dbReference type="NCBI Taxonomy" id="698760"/>
    <lineage>
        <taxon>Bacteria</taxon>
        <taxon>Bacillati</taxon>
        <taxon>Actinomycetota</taxon>
        <taxon>Actinomycetes</taxon>
        <taxon>Kitasatosporales</taxon>
        <taxon>Streptomycetaceae</taxon>
        <taxon>Streptomyces</taxon>
    </lineage>
</organism>
<dbReference type="Proteomes" id="UP000010931">
    <property type="component" value="Unassembled WGS sequence"/>
</dbReference>